<comment type="subunit">
    <text evidence="8">The 4 large subunits of the cytochrome b6-f complex are cytochrome b6, subunit IV (17 kDa polypeptide, PetD), cytochrome f and the Rieske protein, while the 4 small subunits are PetG, PetL, PetM and PetN. The complex functions as a dimer.</text>
</comment>
<sequence>MYVPSIGRIFMTAESMMFNGPVLIAGLVLFGLAWGFVILKIQGGEAE</sequence>
<evidence type="ECO:0000256" key="3">
    <source>
        <dbReference type="ARBA" id="ARBA00022531"/>
    </source>
</evidence>
<keyword evidence="8" id="KW-0793">Thylakoid</keyword>
<feature type="transmembrane region" description="Helical" evidence="9">
    <location>
        <begin position="20"/>
        <end position="39"/>
    </location>
</feature>
<dbReference type="Proteomes" id="UP000001405">
    <property type="component" value="Chromosome"/>
</dbReference>
<name>D3EPC8_ATETH</name>
<evidence type="ECO:0000256" key="1">
    <source>
        <dbReference type="ARBA" id="ARBA00004167"/>
    </source>
</evidence>
<proteinExistence type="inferred from homology"/>
<comment type="function">
    <text evidence="8">Component of the cytochrome b6-f complex, which mediates electron transfer between photosystem II (PSII) and photosystem I (PSI), cyclic electron flow around PSI, and state transitions.</text>
</comment>
<evidence type="ECO:0000256" key="9">
    <source>
        <dbReference type="SAM" id="Phobius"/>
    </source>
</evidence>
<evidence type="ECO:0000256" key="7">
    <source>
        <dbReference type="ARBA" id="ARBA00023136"/>
    </source>
</evidence>
<dbReference type="GO" id="GO:0009512">
    <property type="term" value="C:cytochrome b6f complex"/>
    <property type="evidence" value="ECO:0007669"/>
    <property type="project" value="InterPro"/>
</dbReference>
<organism evidence="11">
    <name type="scientific">Atelocyanobacterium thalassa (isolate ALOHA)</name>
    <dbReference type="NCBI Taxonomy" id="1453429"/>
    <lineage>
        <taxon>Bacteria</taxon>
        <taxon>Bacillati</taxon>
        <taxon>Cyanobacteriota</taxon>
        <taxon>Cyanophyceae</taxon>
        <taxon>Oscillatoriophycideae</taxon>
        <taxon>Chroococcales</taxon>
        <taxon>Aphanothecaceae</taxon>
        <taxon>Candidatus Atelocyanobacterium</taxon>
        <taxon>Candidatus Atelocyanobacterium thalassae</taxon>
    </lineage>
</organism>
<dbReference type="KEGG" id="cyu:UCYN_06040"/>
<dbReference type="EMBL" id="CP001842">
    <property type="protein sequence ID" value="ADB95328.1"/>
    <property type="molecule type" value="Genomic_DNA"/>
</dbReference>
<keyword evidence="4 8" id="KW-0812">Transmembrane</keyword>
<dbReference type="STRING" id="1453429.UCYN_06040"/>
<gene>
    <name evidence="8" type="primary">petM</name>
    <name evidence="10" type="ordered locus">UCYN_06040</name>
</gene>
<evidence type="ECO:0000256" key="4">
    <source>
        <dbReference type="ARBA" id="ARBA00022692"/>
    </source>
</evidence>
<comment type="similarity">
    <text evidence="8">Belongs to the PetM family.</text>
</comment>
<evidence type="ECO:0000313" key="10">
    <source>
        <dbReference type="EMBL" id="ADB95328.1"/>
    </source>
</evidence>
<evidence type="ECO:0000313" key="11">
    <source>
        <dbReference type="Proteomes" id="UP000001405"/>
    </source>
</evidence>
<dbReference type="GO" id="GO:0031676">
    <property type="term" value="C:plasma membrane-derived thylakoid membrane"/>
    <property type="evidence" value="ECO:0007669"/>
    <property type="project" value="UniProtKB-SubCell"/>
</dbReference>
<dbReference type="PATRIC" id="fig|713887.8.peg.562"/>
<dbReference type="InterPro" id="IPR012595">
    <property type="entry name" value="PetM_cyt_b6/f_cplx_su7"/>
</dbReference>
<evidence type="ECO:0000256" key="8">
    <source>
        <dbReference type="HAMAP-Rule" id="MF_00396"/>
    </source>
</evidence>
<reference evidence="10 11" key="1">
    <citation type="journal article" date="2010" name="Nature">
        <title>Metabolic streamlining in an open-ocean nitrogen-fixing cyanobacterium.</title>
        <authorList>
            <person name="Tripp H.J."/>
            <person name="Bench S.R."/>
            <person name="Turk K.A."/>
            <person name="Foster R.A."/>
            <person name="Desany B.A."/>
            <person name="Niazi F."/>
            <person name="Affourtit J.P."/>
            <person name="Zehr J.P."/>
        </authorList>
    </citation>
    <scope>NUCLEOTIDE SEQUENCE [LARGE SCALE GENOMIC DNA]</scope>
    <source>
        <strain evidence="11">ALOHA</strain>
    </source>
</reference>
<keyword evidence="11" id="KW-1185">Reference proteome</keyword>
<keyword evidence="5 8" id="KW-0249">Electron transport</keyword>
<accession>D3EPC8</accession>
<dbReference type="GO" id="GO:0015979">
    <property type="term" value="P:photosynthesis"/>
    <property type="evidence" value="ECO:0007669"/>
    <property type="project" value="UniProtKB-KW"/>
</dbReference>
<keyword evidence="3 8" id="KW-0602">Photosynthesis</keyword>
<dbReference type="HAMAP" id="MF_00396">
    <property type="entry name" value="Cytb6_f_PetM"/>
    <property type="match status" value="1"/>
</dbReference>
<evidence type="ECO:0000256" key="5">
    <source>
        <dbReference type="ARBA" id="ARBA00022982"/>
    </source>
</evidence>
<keyword evidence="2 8" id="KW-0813">Transport</keyword>
<keyword evidence="6 8" id="KW-1133">Transmembrane helix</keyword>
<keyword evidence="7 8" id="KW-0472">Membrane</keyword>
<dbReference type="GO" id="GO:0009055">
    <property type="term" value="F:electron transfer activity"/>
    <property type="evidence" value="ECO:0007669"/>
    <property type="project" value="UniProtKB-UniRule"/>
</dbReference>
<dbReference type="AlphaFoldDB" id="D3EPC8"/>
<evidence type="ECO:0000256" key="2">
    <source>
        <dbReference type="ARBA" id="ARBA00022448"/>
    </source>
</evidence>
<dbReference type="HOGENOM" id="CLU_216743_0_0_3"/>
<protein>
    <recommendedName>
        <fullName evidence="8">Cytochrome b6-f complex subunit 7</fullName>
    </recommendedName>
    <alternativeName>
        <fullName evidence="8">Cytochrome b6-f complex subunit PetM</fullName>
    </alternativeName>
    <alternativeName>
        <fullName evidence="8">Cytochrome b6-f complex subunit VII</fullName>
    </alternativeName>
</protein>
<comment type="subcellular location">
    <subcellularLocation>
        <location evidence="8">Cellular thylakoid membrane</location>
        <topology evidence="8">Single-pass membrane protein</topology>
    </subcellularLocation>
    <subcellularLocation>
        <location evidence="1">Membrane</location>
        <topology evidence="1">Single-pass membrane protein</topology>
    </subcellularLocation>
</comment>
<dbReference type="Pfam" id="PF08041">
    <property type="entry name" value="PetM"/>
    <property type="match status" value="1"/>
</dbReference>
<evidence type="ECO:0000256" key="6">
    <source>
        <dbReference type="ARBA" id="ARBA00022989"/>
    </source>
</evidence>